<dbReference type="InterPro" id="IPR008972">
    <property type="entry name" value="Cupredoxin"/>
</dbReference>
<dbReference type="Gene3D" id="2.60.40.420">
    <property type="entry name" value="Cupredoxins - blue copper proteins"/>
    <property type="match status" value="3"/>
</dbReference>
<dbReference type="InterPro" id="IPR001117">
    <property type="entry name" value="Cu-oxidase_2nd"/>
</dbReference>
<accession>A0A1D9G230</accession>
<protein>
    <submittedName>
        <fullName evidence="5">Multicopper oxidase domain-containing protein</fullName>
    </submittedName>
</protein>
<feature type="domain" description="Plastocyanin-like" evidence="3">
    <location>
        <begin position="338"/>
        <end position="458"/>
    </location>
</feature>
<dbReference type="PROSITE" id="PS00080">
    <property type="entry name" value="MULTICOPPER_OXIDASE2"/>
    <property type="match status" value="1"/>
</dbReference>
<evidence type="ECO:0000313" key="5">
    <source>
        <dbReference type="EMBL" id="AOY81575.2"/>
    </source>
</evidence>
<dbReference type="PANTHER" id="PTHR11709">
    <property type="entry name" value="MULTI-COPPER OXIDASE"/>
    <property type="match status" value="1"/>
</dbReference>
<evidence type="ECO:0000259" key="4">
    <source>
        <dbReference type="Pfam" id="PF07731"/>
    </source>
</evidence>
<reference evidence="5" key="2">
    <citation type="submission" date="2022-10" db="EMBL/GenBank/DDBJ databases">
        <authorList>
            <person name="Ngo T.-E."/>
        </authorList>
    </citation>
    <scope>NUCLEOTIDE SEQUENCE</scope>
    <source>
        <strain evidence="5">JHB</strain>
    </source>
</reference>
<evidence type="ECO:0000259" key="3">
    <source>
        <dbReference type="Pfam" id="PF00394"/>
    </source>
</evidence>
<dbReference type="Proteomes" id="UP000176944">
    <property type="component" value="Chromosome"/>
</dbReference>
<reference evidence="5" key="1">
    <citation type="journal article" date="2017" name="Proc. Natl. Acad. Sci. U.S.A.">
        <title>Comparative genomics uncovers the prolific and distinctive metabolic potential of the cyanobacterial genus Moorea.</title>
        <authorList>
            <person name="Leao T."/>
            <person name="Castelao G."/>
            <person name="Korobeynikov A."/>
            <person name="Monroe E.A."/>
            <person name="Podell S."/>
            <person name="Glukhov E."/>
            <person name="Allen E.E."/>
            <person name="Gerwick W.H."/>
            <person name="Gerwick L."/>
        </authorList>
    </citation>
    <scope>NUCLEOTIDE SEQUENCE</scope>
    <source>
        <strain evidence="5">JHB</strain>
    </source>
</reference>
<organism evidence="5">
    <name type="scientific">Moorena producens (strain JHB)</name>
    <dbReference type="NCBI Taxonomy" id="1454205"/>
    <lineage>
        <taxon>Bacteria</taxon>
        <taxon>Bacillati</taxon>
        <taxon>Cyanobacteriota</taxon>
        <taxon>Cyanophyceae</taxon>
        <taxon>Coleofasciculales</taxon>
        <taxon>Coleofasciculaceae</taxon>
        <taxon>Moorena</taxon>
    </lineage>
</organism>
<dbReference type="PROSITE" id="PS00079">
    <property type="entry name" value="MULTICOPPER_OXIDASE1"/>
    <property type="match status" value="1"/>
</dbReference>
<dbReference type="InterPro" id="IPR002355">
    <property type="entry name" value="Cu_oxidase_Cu_BS"/>
</dbReference>
<gene>
    <name evidence="5" type="ORF">BJP36_18300</name>
</gene>
<evidence type="ECO:0000256" key="2">
    <source>
        <dbReference type="ARBA" id="ARBA00023002"/>
    </source>
</evidence>
<keyword evidence="1" id="KW-0479">Metal-binding</keyword>
<dbReference type="GO" id="GO:0016491">
    <property type="term" value="F:oxidoreductase activity"/>
    <property type="evidence" value="ECO:0007669"/>
    <property type="project" value="UniProtKB-KW"/>
</dbReference>
<feature type="domain" description="Plastocyanin-like" evidence="4">
    <location>
        <begin position="629"/>
        <end position="764"/>
    </location>
</feature>
<proteinExistence type="predicted"/>
<dbReference type="PANTHER" id="PTHR11709:SF2">
    <property type="entry name" value="MULTICOPPER OXIDASE LPR1"/>
    <property type="match status" value="1"/>
</dbReference>
<dbReference type="InterPro" id="IPR033138">
    <property type="entry name" value="Cu_oxidase_CS"/>
</dbReference>
<sequence length="798" mass="88370">MNYSFGNELFMNHLFLFLRRVLIVFLVGTFISVSTFTGQAVAQGVPFEDECQLVDVDPLLPQGADFSNPTFIDADLNSILLDATLESFELQVDQDTAEAYEGYIYEAKATELQDPFNVETFDPAYTPPVITVSVPEPCFLESDVDGRIECLQEKMDDSIDGTSYSLIDLTLRNNLPVRVQLPGELPQTKENLENQSQYTNIHYHGFNMSPLLGGDDVLVEVHSNVTPLTGFTPTTTGPITPGGYYPGDDPADSTYGSIADYHMGVKIPKVHQSGLFWYHSHAHSLSDTQVLAGLSGGMIIKGSNYYYTILDPTEGIQPNPDQNIGTEPEQFSVRQKVMLFKQFTDVVGEGGKRCFPLNDKVNPQITIKPGEVQFWRIANIGADHYLNIALENLEDPDNPEFAEPNGHPNFYILARDADFVKQPVATNSVLLPPATRVEVLVVGGDPGSTYHLVSDFKTDLVTDNDYEWTGAPGTRNYVLATVNVEAQSEKVCYDTAAGYALSLGTRCTGTQTLNNYILSQEAVESDKLLPTPDTLASLSECGPGSARIADLLAQDGGKKRQQLKKLAQKYHMSFKSLLDLLDSSLCITPGDAYSDALSQKRYFYLSSDGTKFFLTAFNEDQGTYPPTQIGDVYNGNRIDKISAVGDIEEWHLVNATTAAHVFHIHQLDFLVTEVILPEDPGDTYNNYEIDGSCTNDGTLPDGENGWRCPLKTQGYRDVINLPGNSITTIRIPFVNPFITGIFVYHCHILLHEDKGMMHNLKVVNPKSYKLEDMLTVHEGARILKDLLTGPRFLPIRVK</sequence>
<dbReference type="Pfam" id="PF07731">
    <property type="entry name" value="Cu-oxidase_2"/>
    <property type="match status" value="1"/>
</dbReference>
<evidence type="ECO:0000256" key="1">
    <source>
        <dbReference type="ARBA" id="ARBA00022723"/>
    </source>
</evidence>
<dbReference type="EMBL" id="CP017708">
    <property type="protein sequence ID" value="AOY81575.2"/>
    <property type="molecule type" value="Genomic_DNA"/>
</dbReference>
<dbReference type="AlphaFoldDB" id="A0A1D9G230"/>
<dbReference type="GO" id="GO:0005507">
    <property type="term" value="F:copper ion binding"/>
    <property type="evidence" value="ECO:0007669"/>
    <property type="project" value="InterPro"/>
</dbReference>
<keyword evidence="2" id="KW-0560">Oxidoreductase</keyword>
<name>A0A1D9G230_MOOP1</name>
<dbReference type="SUPFAM" id="SSF49503">
    <property type="entry name" value="Cupredoxins"/>
    <property type="match status" value="3"/>
</dbReference>
<dbReference type="InterPro" id="IPR045087">
    <property type="entry name" value="Cu-oxidase_fam"/>
</dbReference>
<dbReference type="InterPro" id="IPR011706">
    <property type="entry name" value="Cu-oxidase_C"/>
</dbReference>
<dbReference type="Pfam" id="PF00394">
    <property type="entry name" value="Cu-oxidase"/>
    <property type="match status" value="1"/>
</dbReference>